<dbReference type="RefSeq" id="WP_160728279.1">
    <property type="nucleotide sequence ID" value="NZ_WTYC01000005.1"/>
</dbReference>
<dbReference type="Proteomes" id="UP000448199">
    <property type="component" value="Unassembled WGS sequence"/>
</dbReference>
<gene>
    <name evidence="1" type="ORF">GRI69_10730</name>
</gene>
<organism evidence="1 2">
    <name type="scientific">Qipengyuania vulgaris</name>
    <dbReference type="NCBI Taxonomy" id="291985"/>
    <lineage>
        <taxon>Bacteria</taxon>
        <taxon>Pseudomonadati</taxon>
        <taxon>Pseudomonadota</taxon>
        <taxon>Alphaproteobacteria</taxon>
        <taxon>Sphingomonadales</taxon>
        <taxon>Erythrobacteraceae</taxon>
        <taxon>Qipengyuania</taxon>
    </lineage>
</organism>
<proteinExistence type="predicted"/>
<protein>
    <submittedName>
        <fullName evidence="1">DUF4279 domain-containing protein</fullName>
    </submittedName>
</protein>
<evidence type="ECO:0000313" key="1">
    <source>
        <dbReference type="EMBL" id="MXO48730.1"/>
    </source>
</evidence>
<dbReference type="Pfam" id="PF14106">
    <property type="entry name" value="DUF4279"/>
    <property type="match status" value="1"/>
</dbReference>
<dbReference type="InterPro" id="IPR025459">
    <property type="entry name" value="DUF4279"/>
</dbReference>
<reference evidence="1 2" key="1">
    <citation type="submission" date="2019-12" db="EMBL/GenBank/DDBJ databases">
        <title>Genomic-based taxomic classification of the family Erythrobacteraceae.</title>
        <authorList>
            <person name="Xu L."/>
        </authorList>
    </citation>
    <scope>NUCLEOTIDE SEQUENCE [LARGE SCALE GENOMIC DNA]</scope>
    <source>
        <strain evidence="1 2">DSM 17792</strain>
    </source>
</reference>
<comment type="caution">
    <text evidence="1">The sequence shown here is derived from an EMBL/GenBank/DDBJ whole genome shotgun (WGS) entry which is preliminary data.</text>
</comment>
<dbReference type="EMBL" id="WTYC01000005">
    <property type="protein sequence ID" value="MXO48730.1"/>
    <property type="molecule type" value="Genomic_DNA"/>
</dbReference>
<name>A0A844XSU7_9SPHN</name>
<dbReference type="AlphaFoldDB" id="A0A844XSU7"/>
<dbReference type="OrthoDB" id="6025978at2"/>
<evidence type="ECO:0000313" key="2">
    <source>
        <dbReference type="Proteomes" id="UP000448199"/>
    </source>
</evidence>
<accession>A0A844XSU7</accession>
<keyword evidence="2" id="KW-1185">Reference proteome</keyword>
<sequence length="137" mass="15169">MADLSDCIVTLGFWDDDLDPELFTELLECKPTVGVKKGEAWVTSLGRSKIAPTGSWRLEVDKEVSGNLEMKIATLFSSVTDDLSRWKQLPRAERAQLFCGLFMVCVNEGVGLSQSILQQISDRGLALELDLYGVREG</sequence>